<dbReference type="AlphaFoldDB" id="A0A0F9T9N4"/>
<organism evidence="2">
    <name type="scientific">marine sediment metagenome</name>
    <dbReference type="NCBI Taxonomy" id="412755"/>
    <lineage>
        <taxon>unclassified sequences</taxon>
        <taxon>metagenomes</taxon>
        <taxon>ecological metagenomes</taxon>
    </lineage>
</organism>
<evidence type="ECO:0000256" key="1">
    <source>
        <dbReference type="SAM" id="Phobius"/>
    </source>
</evidence>
<name>A0A0F9T9N4_9ZZZZ</name>
<proteinExistence type="predicted"/>
<feature type="transmembrane region" description="Helical" evidence="1">
    <location>
        <begin position="106"/>
        <end position="126"/>
    </location>
</feature>
<sequence>MKQKIDYAKLLQKIDYAKFLVVLIYAFMGWTLCGVVMFIGTAVTTEFIALIIHAVAAPIIFAVVSSFYFKKYDLTTPLETAALFVGFFVLLDLVVVAHLINKSLAMFGNVLETWIPFALIFISTYYTGRKLEKNA</sequence>
<dbReference type="EMBL" id="LAZR01000378">
    <property type="protein sequence ID" value="KKN71667.1"/>
    <property type="molecule type" value="Genomic_DNA"/>
</dbReference>
<feature type="transmembrane region" description="Helical" evidence="1">
    <location>
        <begin position="81"/>
        <end position="100"/>
    </location>
</feature>
<keyword evidence="1" id="KW-0812">Transmembrane</keyword>
<gene>
    <name evidence="2" type="ORF">LCGC14_0418270</name>
</gene>
<comment type="caution">
    <text evidence="2">The sequence shown here is derived from an EMBL/GenBank/DDBJ whole genome shotgun (WGS) entry which is preliminary data.</text>
</comment>
<keyword evidence="1" id="KW-0472">Membrane</keyword>
<feature type="transmembrane region" description="Helical" evidence="1">
    <location>
        <begin position="47"/>
        <end position="69"/>
    </location>
</feature>
<feature type="transmembrane region" description="Helical" evidence="1">
    <location>
        <begin position="20"/>
        <end position="41"/>
    </location>
</feature>
<keyword evidence="1" id="KW-1133">Transmembrane helix</keyword>
<accession>A0A0F9T9N4</accession>
<reference evidence="2" key="1">
    <citation type="journal article" date="2015" name="Nature">
        <title>Complex archaea that bridge the gap between prokaryotes and eukaryotes.</title>
        <authorList>
            <person name="Spang A."/>
            <person name="Saw J.H."/>
            <person name="Jorgensen S.L."/>
            <person name="Zaremba-Niedzwiedzka K."/>
            <person name="Martijn J."/>
            <person name="Lind A.E."/>
            <person name="van Eijk R."/>
            <person name="Schleper C."/>
            <person name="Guy L."/>
            <person name="Ettema T.J."/>
        </authorList>
    </citation>
    <scope>NUCLEOTIDE SEQUENCE</scope>
</reference>
<evidence type="ECO:0000313" key="2">
    <source>
        <dbReference type="EMBL" id="KKN71667.1"/>
    </source>
</evidence>
<protein>
    <submittedName>
        <fullName evidence="2">Uncharacterized protein</fullName>
    </submittedName>
</protein>